<sequence>MGVAWYARSFPTRGRGGWRARLVHKYMDRMSALGGSWLSKRIDGSDALGDDGDYQGLITHNPRPERRALRVAWRAACEHQHCALEIQNAAMDRPVEWLKTQEEEGPMEKKEEKPEGGAGKVLISCNSCIAEAWRDYKMHNLDFQVKIRKMLKHKNGMGHGVLIIKGY</sequence>
<protein>
    <submittedName>
        <fullName evidence="1">Uncharacterized protein</fullName>
    </submittedName>
</protein>
<gene>
    <name evidence="1" type="ORF">OIU85_011487</name>
</gene>
<comment type="caution">
    <text evidence="1">The sequence shown here is derived from an EMBL/GenBank/DDBJ whole genome shotgun (WGS) entry which is preliminary data.</text>
</comment>
<dbReference type="AlphaFoldDB" id="A0A9Q0NSW7"/>
<reference evidence="1" key="2">
    <citation type="journal article" date="2023" name="Int. J. Mol. Sci.">
        <title>De Novo Assembly and Annotation of 11 Diverse Shrub Willow (Salix) Genomes Reveals Novel Gene Organization in Sex-Linked Regions.</title>
        <authorList>
            <person name="Hyden B."/>
            <person name="Feng K."/>
            <person name="Yates T.B."/>
            <person name="Jawdy S."/>
            <person name="Cereghino C."/>
            <person name="Smart L.B."/>
            <person name="Muchero W."/>
        </authorList>
    </citation>
    <scope>NUCLEOTIDE SEQUENCE [LARGE SCALE GENOMIC DNA]</scope>
    <source>
        <tissue evidence="1">Shoot tip</tissue>
    </source>
</reference>
<dbReference type="OrthoDB" id="10353956at2759"/>
<name>A0A9Q0NSW7_SALVM</name>
<keyword evidence="2" id="KW-1185">Reference proteome</keyword>
<evidence type="ECO:0000313" key="2">
    <source>
        <dbReference type="Proteomes" id="UP001151529"/>
    </source>
</evidence>
<accession>A0A9Q0NSW7</accession>
<dbReference type="EMBL" id="JAPFFL010000016">
    <property type="protein sequence ID" value="KAJ6675328.1"/>
    <property type="molecule type" value="Genomic_DNA"/>
</dbReference>
<dbReference type="Proteomes" id="UP001151529">
    <property type="component" value="Chromosome 14"/>
</dbReference>
<proteinExistence type="predicted"/>
<evidence type="ECO:0000313" key="1">
    <source>
        <dbReference type="EMBL" id="KAJ6675328.1"/>
    </source>
</evidence>
<organism evidence="1 2">
    <name type="scientific">Salix viminalis</name>
    <name type="common">Common osier</name>
    <name type="synonym">Basket willow</name>
    <dbReference type="NCBI Taxonomy" id="40686"/>
    <lineage>
        <taxon>Eukaryota</taxon>
        <taxon>Viridiplantae</taxon>
        <taxon>Streptophyta</taxon>
        <taxon>Embryophyta</taxon>
        <taxon>Tracheophyta</taxon>
        <taxon>Spermatophyta</taxon>
        <taxon>Magnoliopsida</taxon>
        <taxon>eudicotyledons</taxon>
        <taxon>Gunneridae</taxon>
        <taxon>Pentapetalae</taxon>
        <taxon>rosids</taxon>
        <taxon>fabids</taxon>
        <taxon>Malpighiales</taxon>
        <taxon>Salicaceae</taxon>
        <taxon>Saliceae</taxon>
        <taxon>Salix</taxon>
    </lineage>
</organism>
<reference evidence="1" key="1">
    <citation type="submission" date="2022-11" db="EMBL/GenBank/DDBJ databases">
        <authorList>
            <person name="Hyden B.L."/>
            <person name="Feng K."/>
            <person name="Yates T."/>
            <person name="Jawdy S."/>
            <person name="Smart L.B."/>
            <person name="Muchero W."/>
        </authorList>
    </citation>
    <scope>NUCLEOTIDE SEQUENCE</scope>
    <source>
        <tissue evidence="1">Shoot tip</tissue>
    </source>
</reference>